<dbReference type="AlphaFoldDB" id="A0A3N0AZW6"/>
<dbReference type="RefSeq" id="WP_123192808.1">
    <property type="nucleotide sequence ID" value="NZ_QICD01000027.1"/>
</dbReference>
<dbReference type="Proteomes" id="UP000278632">
    <property type="component" value="Unassembled WGS sequence"/>
</dbReference>
<dbReference type="GO" id="GO:0016758">
    <property type="term" value="F:hexosyltransferase activity"/>
    <property type="evidence" value="ECO:0007669"/>
    <property type="project" value="UniProtKB-ARBA"/>
</dbReference>
<dbReference type="PANTHER" id="PTHR22916:SF3">
    <property type="entry name" value="UDP-GLCNAC:BETAGAL BETA-1,3-N-ACETYLGLUCOSAMINYLTRANSFERASE-LIKE PROTEIN 1"/>
    <property type="match status" value="1"/>
</dbReference>
<sequence length="525" mass="58797">MGLKPAVDISILIPAYNAMPELTRTLDSVVGQSYDAKRMEVIVVDDCSNDESWEEVCRFAASYPDLIVAERLTAPSGSPARPRNVALSKARGEFVFFLDADDWFNEHAVSKMLEHAREWRSDVLLVKLAGANGREVPKSMFTHDQQKVDVYRSKVMWSLGPLKLFRRSLLLENDLRFFEEGMPEDLHVVVPAMCLADVVSVASDYDYCFVSLRNAALSQGENASLSIWNDWESNVRSYEALMAFIDENTTDEQRSAALMRRLFRRDVFEMIASMGKGEPSRESYDRVKELFKSYYVEQVYRTCPVEKRLVLDSFFFGSYEDLDRVVGAVSSGVGSACFDSRRGRLFGRLSHVRNVPRSDITEGVQVSCALESFEFASDGEIDFSGCLMVDGVPCSWMKDAKMLLICKDGHGLWRASLPCEISSVGSVASIETMLRWKCKGTLKPILGWISMLGASKLRLCLQINTRGYRRNCYLDKWSIKNVLACGSTQVVGDGVLLDGRSVILGGRVFKVLLSEEGKAMLVAAD</sequence>
<dbReference type="Gene3D" id="3.90.550.10">
    <property type="entry name" value="Spore Coat Polysaccharide Biosynthesis Protein SpsA, Chain A"/>
    <property type="match status" value="1"/>
</dbReference>
<dbReference type="EMBL" id="QICD01000027">
    <property type="protein sequence ID" value="RNL40417.1"/>
    <property type="molecule type" value="Genomic_DNA"/>
</dbReference>
<gene>
    <name evidence="2" type="ORF">DMP08_10320</name>
</gene>
<dbReference type="SUPFAM" id="SSF53448">
    <property type="entry name" value="Nucleotide-diphospho-sugar transferases"/>
    <property type="match status" value="1"/>
</dbReference>
<dbReference type="OrthoDB" id="3171021at2"/>
<dbReference type="InterPro" id="IPR029044">
    <property type="entry name" value="Nucleotide-diphossugar_trans"/>
</dbReference>
<dbReference type="PANTHER" id="PTHR22916">
    <property type="entry name" value="GLYCOSYLTRANSFERASE"/>
    <property type="match status" value="1"/>
</dbReference>
<dbReference type="Pfam" id="PF00535">
    <property type="entry name" value="Glycos_transf_2"/>
    <property type="match status" value="1"/>
</dbReference>
<evidence type="ECO:0000313" key="2">
    <source>
        <dbReference type="EMBL" id="RNL40417.1"/>
    </source>
</evidence>
<dbReference type="CDD" id="cd00761">
    <property type="entry name" value="Glyco_tranf_GTA_type"/>
    <property type="match status" value="1"/>
</dbReference>
<comment type="caution">
    <text evidence="2">The sequence shown here is derived from an EMBL/GenBank/DDBJ whole genome shotgun (WGS) entry which is preliminary data.</text>
</comment>
<keyword evidence="3" id="KW-1185">Reference proteome</keyword>
<protein>
    <recommendedName>
        <fullName evidence="1">Glycosyltransferase 2-like domain-containing protein</fullName>
    </recommendedName>
</protein>
<dbReference type="InterPro" id="IPR001173">
    <property type="entry name" value="Glyco_trans_2-like"/>
</dbReference>
<accession>A0A3N0AZW6</accession>
<reference evidence="3" key="1">
    <citation type="submission" date="2018-05" db="EMBL/GenBank/DDBJ databases">
        <title>Genome Sequencing of selected type strains of the family Eggerthellaceae.</title>
        <authorList>
            <person name="Danylec N."/>
            <person name="Stoll D.A."/>
            <person name="Doetsch A."/>
            <person name="Huch M."/>
        </authorList>
    </citation>
    <scope>NUCLEOTIDE SEQUENCE [LARGE SCALE GENOMIC DNA]</scope>
    <source>
        <strain evidence="3">DSM 16106</strain>
    </source>
</reference>
<proteinExistence type="predicted"/>
<organism evidence="2 3">
    <name type="scientific">Paraeggerthella hongkongensis</name>
    <dbReference type="NCBI Taxonomy" id="230658"/>
    <lineage>
        <taxon>Bacteria</taxon>
        <taxon>Bacillati</taxon>
        <taxon>Actinomycetota</taxon>
        <taxon>Coriobacteriia</taxon>
        <taxon>Eggerthellales</taxon>
        <taxon>Eggerthellaceae</taxon>
        <taxon>Paraeggerthella</taxon>
    </lineage>
</organism>
<feature type="domain" description="Glycosyltransferase 2-like" evidence="1">
    <location>
        <begin position="10"/>
        <end position="141"/>
    </location>
</feature>
<evidence type="ECO:0000259" key="1">
    <source>
        <dbReference type="Pfam" id="PF00535"/>
    </source>
</evidence>
<name>A0A3N0AZW6_9ACTN</name>
<evidence type="ECO:0000313" key="3">
    <source>
        <dbReference type="Proteomes" id="UP000278632"/>
    </source>
</evidence>